<reference evidence="16" key="1">
    <citation type="journal article" date="2021" name="Environ. Microbiol.">
        <title>Genomic characterization of three novel Desulfobacterota classes expand the metabolic and phylogenetic diversity of the phylum.</title>
        <authorList>
            <person name="Murphy C.L."/>
            <person name="Biggerstaff J."/>
            <person name="Eichhorn A."/>
            <person name="Ewing E."/>
            <person name="Shahan R."/>
            <person name="Soriano D."/>
            <person name="Stewart S."/>
            <person name="VanMol K."/>
            <person name="Walker R."/>
            <person name="Walters P."/>
            <person name="Elshahed M.S."/>
            <person name="Youssef N.H."/>
        </authorList>
    </citation>
    <scope>NUCLEOTIDE SEQUENCE</scope>
    <source>
        <strain evidence="16">Zod_Metabat.24</strain>
    </source>
</reference>
<keyword evidence="2 13" id="KW-0963">Cytoplasm</keyword>
<dbReference type="SUPFAM" id="SSF52540">
    <property type="entry name" value="P-loop containing nucleoside triphosphate hydrolases"/>
    <property type="match status" value="4"/>
</dbReference>
<dbReference type="InterPro" id="IPR011545">
    <property type="entry name" value="DEAD/DEAH_box_helicase_dom"/>
</dbReference>
<comment type="subcellular location">
    <subcellularLocation>
        <location evidence="1 13">Cytoplasm</location>
    </subcellularLocation>
</comment>
<dbReference type="GO" id="GO:0003684">
    <property type="term" value="F:damaged DNA binding"/>
    <property type="evidence" value="ECO:0007669"/>
    <property type="project" value="InterPro"/>
</dbReference>
<dbReference type="InterPro" id="IPR005118">
    <property type="entry name" value="TRCF_C"/>
</dbReference>
<organism evidence="16 17">
    <name type="scientific">Candidatus Zymogenus saltonus</name>
    <dbReference type="NCBI Taxonomy" id="2844893"/>
    <lineage>
        <taxon>Bacteria</taxon>
        <taxon>Deltaproteobacteria</taxon>
        <taxon>Candidatus Zymogenia</taxon>
        <taxon>Candidatus Zymogeniales</taxon>
        <taxon>Candidatus Zymogenaceae</taxon>
        <taxon>Candidatus Zymogenus</taxon>
    </lineage>
</organism>
<reference evidence="16" key="2">
    <citation type="submission" date="2021-01" db="EMBL/GenBank/DDBJ databases">
        <authorList>
            <person name="Hahn C.R."/>
            <person name="Youssef N.H."/>
            <person name="Elshahed M."/>
        </authorList>
    </citation>
    <scope>NUCLEOTIDE SEQUENCE</scope>
    <source>
        <strain evidence="16">Zod_Metabat.24</strain>
    </source>
</reference>
<dbReference type="Gene3D" id="3.30.2060.10">
    <property type="entry name" value="Penicillin-binding protein 1b domain"/>
    <property type="match status" value="1"/>
</dbReference>
<evidence type="ECO:0000256" key="1">
    <source>
        <dbReference type="ARBA" id="ARBA00004496"/>
    </source>
</evidence>
<evidence type="ECO:0000259" key="15">
    <source>
        <dbReference type="PROSITE" id="PS51194"/>
    </source>
</evidence>
<dbReference type="PROSITE" id="PS51192">
    <property type="entry name" value="HELICASE_ATP_BIND_1"/>
    <property type="match status" value="1"/>
</dbReference>
<dbReference type="InterPro" id="IPR004576">
    <property type="entry name" value="Mfd"/>
</dbReference>
<sequence>MEERYSKGTDETINEILSLSGKGGGGLNITGLTGSAAHHLAVKTALRSERPILFIVPGKRFDEETANIEFYAGEIPGGVNVLSLPSLDFDPYDRLSPQIDTTIARIRTLSKMVDKNGPYIITAPVRSLMTRVMPKSDLSKMRIEIVRGKEVSIGSIVGFLVMSGYISQDLVRSPGDFSIRGGILDFFGPSRPNPVRVEFFGDVVESIRTFDPETQRSINEIRALELLPASELVLTEENRKRGIRWIREAGNMVDTPVKRIRKMIEEIEAFRVPPGLGAQAKAFYGGMDTLFDYLPKSALVFVDEPEGIFSEADQFHNLCRGNYGRSVEKKDPSLPVEELFLSPEDVKGLLAGMSAVKINPIITGEREETIRLETVDHSSLRAKIKGIKKGDSLLTPLVKKISREITEGNRVAVVCLTKTQGKRLSDLLYNHGVEMAVYDLTFNAWLRGGVKGAILIGGLSVGFEDPSLGIVIITEEEIFGTKIKIRKPKGDGLGEAVKRSDPLNPGDYVVHKKFGVGRYIGLLNLKVMGTTGDFLHVEYEDNDKLYIPVDRISLLHRYRGGDGAAVRLDKLGSGAWEKSKGKVKAEIMAMARELASLYAKRRANPGHSFSAPGSDFAEFEAGFAFEETPDQLKATEDVIADMMSPTPMDRLVSGDVGYGKTEIAMRGAFVAVTEGKQVAVIVPTTILAEQHYLTFKERFKDYPVNVKMLSRFLTKKEQGEVISGLKEGSVDVVIGTHRLFSKDISFKDLGLLIVDEEHRFGVRHKEKIVKMKTQLDVLAMTATPIPRTLSMSMMGIRDISVINTAPLNRLSVKTYISEFDSDVIKEAVLREMNRGGQVFFVHNRVKSIPAMRGYLEGLLPGVRIGIAHGQMNEHELEKVMLDFVNKRIDLLLSSAIIESGLDIPAANTMIINRADMFGLAQLYQIRGRVGRSNVRAYTYLLVPGTKGLTQDAEKRLKVISEFTELGSGIKIAAYDLEIRGAGNLLGKDQSGHINTVGFEMYNSMIKEAMAEIKGDAPTIEFDPEINIPISAFIPDDYIPDSTVRLSLYRKLIGAEDETRLSEITAEIKDRFGKPPTAVLNLINLAEIRFLAREAGVVSVNNQGGQLKINFHEAAELNSEEIVKMVYVEPERFGLSPDGTLKFTPPEVEIEGLIEHLRNLLQRLAQYVRL</sequence>
<dbReference type="Pfam" id="PF00271">
    <property type="entry name" value="Helicase_C"/>
    <property type="match status" value="1"/>
</dbReference>
<dbReference type="PANTHER" id="PTHR47964:SF1">
    <property type="entry name" value="ATP-DEPENDENT DNA HELICASE HOMOLOG RECG, CHLOROPLASTIC"/>
    <property type="match status" value="1"/>
</dbReference>
<gene>
    <name evidence="13 16" type="primary">mfd</name>
    <name evidence="16" type="ORF">JW984_11475</name>
</gene>
<keyword evidence="7 13" id="KW-0067">ATP-binding</keyword>
<dbReference type="InterPro" id="IPR027417">
    <property type="entry name" value="P-loop_NTPase"/>
</dbReference>
<evidence type="ECO:0000256" key="10">
    <source>
        <dbReference type="ARBA" id="ARBA00061104"/>
    </source>
</evidence>
<feature type="domain" description="Helicase C-terminal" evidence="15">
    <location>
        <begin position="811"/>
        <end position="977"/>
    </location>
</feature>
<evidence type="ECO:0000256" key="4">
    <source>
        <dbReference type="ARBA" id="ARBA00022763"/>
    </source>
</evidence>
<dbReference type="NCBIfam" id="TIGR00580">
    <property type="entry name" value="mfd"/>
    <property type="match status" value="1"/>
</dbReference>
<dbReference type="EC" id="3.6.4.-" evidence="13"/>
<dbReference type="SMART" id="SM00487">
    <property type="entry name" value="DEXDc"/>
    <property type="match status" value="1"/>
</dbReference>
<dbReference type="InterPro" id="IPR041471">
    <property type="entry name" value="UvrB_inter"/>
</dbReference>
<dbReference type="EMBL" id="JAFGIX010000056">
    <property type="protein sequence ID" value="MBN1573806.1"/>
    <property type="molecule type" value="Genomic_DNA"/>
</dbReference>
<dbReference type="InterPro" id="IPR014001">
    <property type="entry name" value="Helicase_ATP-bd"/>
</dbReference>
<dbReference type="SUPFAM" id="SSF143517">
    <property type="entry name" value="TRCF domain-like"/>
    <property type="match status" value="1"/>
</dbReference>
<evidence type="ECO:0000256" key="8">
    <source>
        <dbReference type="ARBA" id="ARBA00023125"/>
    </source>
</evidence>
<dbReference type="SUPFAM" id="SSF141259">
    <property type="entry name" value="CarD-like"/>
    <property type="match status" value="1"/>
</dbReference>
<keyword evidence="6" id="KW-0347">Helicase</keyword>
<dbReference type="GO" id="GO:0000716">
    <property type="term" value="P:transcription-coupled nucleotide-excision repair, DNA damage recognition"/>
    <property type="evidence" value="ECO:0007669"/>
    <property type="project" value="UniProtKB-UniRule"/>
</dbReference>
<comment type="similarity">
    <text evidence="11 13">In the C-terminal section; belongs to the helicase family. RecG subfamily.</text>
</comment>
<keyword evidence="5 13" id="KW-0378">Hydrolase</keyword>
<keyword evidence="8 13" id="KW-0238">DNA-binding</keyword>
<dbReference type="GO" id="GO:0005737">
    <property type="term" value="C:cytoplasm"/>
    <property type="evidence" value="ECO:0007669"/>
    <property type="project" value="UniProtKB-SubCell"/>
</dbReference>
<evidence type="ECO:0000259" key="14">
    <source>
        <dbReference type="PROSITE" id="PS51192"/>
    </source>
</evidence>
<evidence type="ECO:0000256" key="5">
    <source>
        <dbReference type="ARBA" id="ARBA00022801"/>
    </source>
</evidence>
<accession>A0A9D8KHC1</accession>
<dbReference type="InterPro" id="IPR037235">
    <property type="entry name" value="TRCF-like_C_D7"/>
</dbReference>
<keyword evidence="9 13" id="KW-0234">DNA repair</keyword>
<dbReference type="GO" id="GO:0005524">
    <property type="term" value="F:ATP binding"/>
    <property type="evidence" value="ECO:0007669"/>
    <property type="project" value="UniProtKB-UniRule"/>
</dbReference>
<dbReference type="SMART" id="SM00982">
    <property type="entry name" value="TRCF"/>
    <property type="match status" value="1"/>
</dbReference>
<dbReference type="InterPro" id="IPR047112">
    <property type="entry name" value="RecG/Mfd"/>
</dbReference>
<evidence type="ECO:0000256" key="13">
    <source>
        <dbReference type="HAMAP-Rule" id="MF_00969"/>
    </source>
</evidence>
<name>A0A9D8KHC1_9DELT</name>
<keyword evidence="4 13" id="KW-0227">DNA damage</keyword>
<dbReference type="Pfam" id="PF02559">
    <property type="entry name" value="CarD_TRCF_RID"/>
    <property type="match status" value="1"/>
</dbReference>
<dbReference type="InterPro" id="IPR036101">
    <property type="entry name" value="CarD-like/TRCF_RID_sf"/>
</dbReference>
<feature type="domain" description="Helicase ATP-binding" evidence="14">
    <location>
        <begin position="641"/>
        <end position="802"/>
    </location>
</feature>
<dbReference type="Gene3D" id="3.40.50.300">
    <property type="entry name" value="P-loop containing nucleotide triphosphate hydrolases"/>
    <property type="match status" value="2"/>
</dbReference>
<dbReference type="InterPro" id="IPR001650">
    <property type="entry name" value="Helicase_C-like"/>
</dbReference>
<dbReference type="Pfam" id="PF17757">
    <property type="entry name" value="UvrB_inter"/>
    <property type="match status" value="1"/>
</dbReference>
<evidence type="ECO:0000313" key="17">
    <source>
        <dbReference type="Proteomes" id="UP000809273"/>
    </source>
</evidence>
<dbReference type="HAMAP" id="MF_00969">
    <property type="entry name" value="TRCF"/>
    <property type="match status" value="1"/>
</dbReference>
<dbReference type="GO" id="GO:0006355">
    <property type="term" value="P:regulation of DNA-templated transcription"/>
    <property type="evidence" value="ECO:0007669"/>
    <property type="project" value="UniProtKB-UniRule"/>
</dbReference>
<evidence type="ECO:0000256" key="2">
    <source>
        <dbReference type="ARBA" id="ARBA00022490"/>
    </source>
</evidence>
<evidence type="ECO:0000256" key="11">
    <source>
        <dbReference type="ARBA" id="ARBA00061399"/>
    </source>
</evidence>
<dbReference type="SMART" id="SM00490">
    <property type="entry name" value="HELICc"/>
    <property type="match status" value="1"/>
</dbReference>
<dbReference type="GO" id="GO:0003678">
    <property type="term" value="F:DNA helicase activity"/>
    <property type="evidence" value="ECO:0007669"/>
    <property type="project" value="TreeGrafter"/>
</dbReference>
<evidence type="ECO:0000256" key="7">
    <source>
        <dbReference type="ARBA" id="ARBA00022840"/>
    </source>
</evidence>
<comment type="caution">
    <text evidence="16">The sequence shown here is derived from an EMBL/GenBank/DDBJ whole genome shotgun (WGS) entry which is preliminary data.</text>
</comment>
<dbReference type="Gene3D" id="3.40.50.11180">
    <property type="match status" value="1"/>
</dbReference>
<dbReference type="GO" id="GO:0016787">
    <property type="term" value="F:hydrolase activity"/>
    <property type="evidence" value="ECO:0007669"/>
    <property type="project" value="UniProtKB-KW"/>
</dbReference>
<evidence type="ECO:0000256" key="12">
    <source>
        <dbReference type="ARBA" id="ARBA00070128"/>
    </source>
</evidence>
<dbReference type="PROSITE" id="PS51194">
    <property type="entry name" value="HELICASE_CTER"/>
    <property type="match status" value="1"/>
</dbReference>
<evidence type="ECO:0000256" key="3">
    <source>
        <dbReference type="ARBA" id="ARBA00022741"/>
    </source>
</evidence>
<dbReference type="FunFam" id="3.40.50.300:FF:000546">
    <property type="entry name" value="Transcription-repair-coupling factor"/>
    <property type="match status" value="1"/>
</dbReference>
<dbReference type="AlphaFoldDB" id="A0A9D8KHC1"/>
<dbReference type="Proteomes" id="UP000809273">
    <property type="component" value="Unassembled WGS sequence"/>
</dbReference>
<dbReference type="CDD" id="cd17991">
    <property type="entry name" value="DEXHc_TRCF"/>
    <property type="match status" value="1"/>
</dbReference>
<dbReference type="PANTHER" id="PTHR47964">
    <property type="entry name" value="ATP-DEPENDENT DNA HELICASE HOMOLOG RECG, CHLOROPLASTIC"/>
    <property type="match status" value="1"/>
</dbReference>
<dbReference type="InterPro" id="IPR003711">
    <property type="entry name" value="CarD-like/TRCF_RID"/>
</dbReference>
<keyword evidence="3 13" id="KW-0547">Nucleotide-binding</keyword>
<dbReference type="Gene3D" id="2.40.10.170">
    <property type="match status" value="1"/>
</dbReference>
<protein>
    <recommendedName>
        <fullName evidence="12 13">Transcription-repair-coupling factor</fullName>
        <shortName evidence="13">TRCF</shortName>
        <ecNumber evidence="13">3.6.4.-</ecNumber>
    </recommendedName>
</protein>
<dbReference type="SMART" id="SM01058">
    <property type="entry name" value="CarD_TRCF"/>
    <property type="match status" value="1"/>
</dbReference>
<proteinExistence type="inferred from homology"/>
<comment type="similarity">
    <text evidence="10 13">In the N-terminal section; belongs to the UvrB family.</text>
</comment>
<comment type="function">
    <text evidence="13">Couples transcription and DNA repair by recognizing RNA polymerase (RNAP) stalled at DNA lesions. Mediates ATP-dependent release of RNAP and its truncated transcript from the DNA, and recruitment of nucleotide excision repair machinery to the damaged site.</text>
</comment>
<evidence type="ECO:0000313" key="16">
    <source>
        <dbReference type="EMBL" id="MBN1573806.1"/>
    </source>
</evidence>
<dbReference type="Gene3D" id="3.90.1150.50">
    <property type="entry name" value="Transcription-repair-coupling factor, D7 domain"/>
    <property type="match status" value="1"/>
</dbReference>
<dbReference type="Pfam" id="PF00270">
    <property type="entry name" value="DEAD"/>
    <property type="match status" value="1"/>
</dbReference>
<dbReference type="Pfam" id="PF03461">
    <property type="entry name" value="TRCF"/>
    <property type="match status" value="1"/>
</dbReference>
<evidence type="ECO:0000256" key="6">
    <source>
        <dbReference type="ARBA" id="ARBA00022806"/>
    </source>
</evidence>
<evidence type="ECO:0000256" key="9">
    <source>
        <dbReference type="ARBA" id="ARBA00023204"/>
    </source>
</evidence>